<keyword evidence="4" id="KW-1185">Reference proteome</keyword>
<dbReference type="AlphaFoldDB" id="A0A1L7TB08"/>
<proteinExistence type="predicted"/>
<evidence type="ECO:0000259" key="2">
    <source>
        <dbReference type="PROSITE" id="PS00028"/>
    </source>
</evidence>
<name>A0A1L7TB08_FUSMA</name>
<reference evidence="4" key="1">
    <citation type="journal article" date="2016" name="Genome Biol. Evol.">
        <title>Comparative 'omics' of the Fusarium fujikuroi species complex highlights differences in genetic potential and metabolite synthesis.</title>
        <authorList>
            <person name="Niehaus E.-M."/>
            <person name="Muensterkoetter M."/>
            <person name="Proctor R.H."/>
            <person name="Brown D.W."/>
            <person name="Sharon A."/>
            <person name="Idan Y."/>
            <person name="Oren-Young L."/>
            <person name="Sieber C.M."/>
            <person name="Novak O."/>
            <person name="Pencik A."/>
            <person name="Tarkowska D."/>
            <person name="Hromadova K."/>
            <person name="Freeman S."/>
            <person name="Maymon M."/>
            <person name="Elazar M."/>
            <person name="Youssef S.A."/>
            <person name="El-Shabrawy E.S.M."/>
            <person name="Shalaby A.B.A."/>
            <person name="Houterman P."/>
            <person name="Brock N.L."/>
            <person name="Burkhardt I."/>
            <person name="Tsavkelova E.A."/>
            <person name="Dickschat J.S."/>
            <person name="Galuszka P."/>
            <person name="Gueldener U."/>
            <person name="Tudzynski B."/>
        </authorList>
    </citation>
    <scope>NUCLEOTIDE SEQUENCE [LARGE SCALE GENOMIC DNA]</scope>
    <source>
        <strain evidence="4">MRC7560</strain>
    </source>
</reference>
<dbReference type="EMBL" id="FCQH01000005">
    <property type="protein sequence ID" value="CVK92417.1"/>
    <property type="molecule type" value="Genomic_DNA"/>
</dbReference>
<organism evidence="3 4">
    <name type="scientific">Fusarium mangiferae</name>
    <name type="common">Mango malformation disease fungus</name>
    <dbReference type="NCBI Taxonomy" id="192010"/>
    <lineage>
        <taxon>Eukaryota</taxon>
        <taxon>Fungi</taxon>
        <taxon>Dikarya</taxon>
        <taxon>Ascomycota</taxon>
        <taxon>Pezizomycotina</taxon>
        <taxon>Sordariomycetes</taxon>
        <taxon>Hypocreomycetidae</taxon>
        <taxon>Hypocreales</taxon>
        <taxon>Nectriaceae</taxon>
        <taxon>Fusarium</taxon>
        <taxon>Fusarium fujikuroi species complex</taxon>
    </lineage>
</organism>
<dbReference type="Proteomes" id="UP000184255">
    <property type="component" value="Unassembled WGS sequence"/>
</dbReference>
<gene>
    <name evidence="3" type="ORF">FMAN_07313</name>
</gene>
<dbReference type="SMART" id="SM00355">
    <property type="entry name" value="ZnF_C2H2"/>
    <property type="match status" value="2"/>
</dbReference>
<dbReference type="RefSeq" id="XP_041681535.1">
    <property type="nucleotide sequence ID" value="XM_041830920.1"/>
</dbReference>
<dbReference type="GeneID" id="65086574"/>
<feature type="region of interest" description="Disordered" evidence="1">
    <location>
        <begin position="110"/>
        <end position="135"/>
    </location>
</feature>
<dbReference type="InterPro" id="IPR013087">
    <property type="entry name" value="Znf_C2H2_type"/>
</dbReference>
<feature type="compositionally biased region" description="Polar residues" evidence="1">
    <location>
        <begin position="117"/>
        <end position="135"/>
    </location>
</feature>
<accession>A0A1L7TB08</accession>
<evidence type="ECO:0000256" key="1">
    <source>
        <dbReference type="SAM" id="MobiDB-lite"/>
    </source>
</evidence>
<feature type="domain" description="C2H2-type" evidence="2">
    <location>
        <begin position="5"/>
        <end position="25"/>
    </location>
</feature>
<sequence length="332" mass="36921">MDHICHTCAEVFRTNRDLHAHIIEHKLALTDALRRCILLNNDMPPGLLDVLRCLSHSIGIHTCPNDGCNFESPSYKALEQHWRTHVPCKVRCGFCRKVANRVSHALNHHKDCDQRPNTKIAQNESSTRSKLSQYSSQALTEALPLLARPVKKRRITKRKRNPSNRKGTRDVGFEAELDIAREPVDSDDEVDYANDIITIPSSSTPLQERAGERVSPGAERNNRLIDEYVLALTPVQTGVLGTFPPPPVSHISDFQAPGLYDRPCDGVGTFSTLPVSHLDLQAPRLPDQPYGFAATFPSLSALHSFQLNHHNNEMGQSNLSNSCILPAAAELI</sequence>
<comment type="caution">
    <text evidence="3">The sequence shown here is derived from an EMBL/GenBank/DDBJ whole genome shotgun (WGS) entry which is preliminary data.</text>
</comment>
<protein>
    <recommendedName>
        <fullName evidence="2">C2H2-type domain-containing protein</fullName>
    </recommendedName>
</protein>
<evidence type="ECO:0000313" key="4">
    <source>
        <dbReference type="Proteomes" id="UP000184255"/>
    </source>
</evidence>
<dbReference type="PROSITE" id="PS00028">
    <property type="entry name" value="ZINC_FINGER_C2H2_1"/>
    <property type="match status" value="1"/>
</dbReference>
<dbReference type="VEuPathDB" id="FungiDB:FMAN_07313"/>
<evidence type="ECO:0000313" key="3">
    <source>
        <dbReference type="EMBL" id="CVK92417.1"/>
    </source>
</evidence>